<reference evidence="2 3" key="2">
    <citation type="journal article" date="2014" name="Genome Announc.">
        <title>Complete Genome Sequence of Methanoregula formicica SMSPT, a Mesophilic Hydrogenotrophic Methanogen Isolated from a Methanogenic Upflow Anaerobic Sludge Blanket Reactor.</title>
        <authorList>
            <person name="Yamamoto K."/>
            <person name="Tamaki H."/>
            <person name="Cadillo-Quiroz H."/>
            <person name="Imachi H."/>
            <person name="Kyrpides N."/>
            <person name="Woyke T."/>
            <person name="Goodwin L."/>
            <person name="Zinder S.H."/>
            <person name="Kamagata Y."/>
            <person name="Liu W.T."/>
        </authorList>
    </citation>
    <scope>NUCLEOTIDE SEQUENCE [LARGE SCALE GENOMIC DNA]</scope>
    <source>
        <strain evidence="3">DSM 22288 / NBRC 105244 / SMSP</strain>
    </source>
</reference>
<feature type="transmembrane region" description="Helical" evidence="1">
    <location>
        <begin position="243"/>
        <end position="261"/>
    </location>
</feature>
<keyword evidence="1" id="KW-0472">Membrane</keyword>
<name>L0H9D0_METFS</name>
<feature type="transmembrane region" description="Helical" evidence="1">
    <location>
        <begin position="311"/>
        <end position="332"/>
    </location>
</feature>
<dbReference type="Pfam" id="PF07854">
    <property type="entry name" value="DUF1646"/>
    <property type="match status" value="1"/>
</dbReference>
<protein>
    <submittedName>
        <fullName evidence="2">Putative cation transporter</fullName>
    </submittedName>
</protein>
<dbReference type="InterPro" id="IPR012443">
    <property type="entry name" value="DUF1646"/>
</dbReference>
<dbReference type="RefSeq" id="WP_015284311.1">
    <property type="nucleotide sequence ID" value="NC_019943.1"/>
</dbReference>
<evidence type="ECO:0000256" key="1">
    <source>
        <dbReference type="SAM" id="Phobius"/>
    </source>
</evidence>
<feature type="transmembrane region" description="Helical" evidence="1">
    <location>
        <begin position="202"/>
        <end position="222"/>
    </location>
</feature>
<feature type="transmembrane region" description="Helical" evidence="1">
    <location>
        <begin position="32"/>
        <end position="52"/>
    </location>
</feature>
<evidence type="ECO:0000313" key="3">
    <source>
        <dbReference type="Proteomes" id="UP000010824"/>
    </source>
</evidence>
<feature type="transmembrane region" description="Helical" evidence="1">
    <location>
        <begin position="6"/>
        <end position="25"/>
    </location>
</feature>
<organism evidence="2 3">
    <name type="scientific">Methanoregula formicica (strain DSM 22288 / NBRC 105244 / SMSP)</name>
    <dbReference type="NCBI Taxonomy" id="593750"/>
    <lineage>
        <taxon>Archaea</taxon>
        <taxon>Methanobacteriati</taxon>
        <taxon>Methanobacteriota</taxon>
        <taxon>Stenosarchaea group</taxon>
        <taxon>Methanomicrobia</taxon>
        <taxon>Methanomicrobiales</taxon>
        <taxon>Methanoregulaceae</taxon>
        <taxon>Methanoregula</taxon>
    </lineage>
</organism>
<keyword evidence="1" id="KW-0812">Transmembrane</keyword>
<dbReference type="InParanoid" id="L0H9D0"/>
<reference evidence="3" key="1">
    <citation type="submission" date="2011-12" db="EMBL/GenBank/DDBJ databases">
        <title>Complete sequence of Methanoregula formicicum SMSP.</title>
        <authorList>
            <person name="Lucas S."/>
            <person name="Han J."/>
            <person name="Lapidus A."/>
            <person name="Cheng J.-F."/>
            <person name="Goodwin L."/>
            <person name="Pitluck S."/>
            <person name="Peters L."/>
            <person name="Ovchinnikova G."/>
            <person name="Teshima H."/>
            <person name="Detter J.C."/>
            <person name="Han C."/>
            <person name="Tapia R."/>
            <person name="Land M."/>
            <person name="Hauser L."/>
            <person name="Kyrpides N."/>
            <person name="Ivanova N."/>
            <person name="Pagani I."/>
            <person name="Imachi H."/>
            <person name="Tamaki H."/>
            <person name="Sekiguchi Y."/>
            <person name="Kamagata Y."/>
            <person name="Cadillo-Quiroz H."/>
            <person name="Zinder S."/>
            <person name="Liu W.-T."/>
            <person name="Woyke T."/>
        </authorList>
    </citation>
    <scope>NUCLEOTIDE SEQUENCE [LARGE SCALE GENOMIC DNA]</scope>
    <source>
        <strain evidence="3">DSM 22288 / NBRC 105244 / SMSP</strain>
    </source>
</reference>
<dbReference type="OrthoDB" id="29035at2157"/>
<feature type="transmembrane region" description="Helical" evidence="1">
    <location>
        <begin position="116"/>
        <end position="141"/>
    </location>
</feature>
<dbReference type="STRING" id="593750.Metfor_0266"/>
<dbReference type="AlphaFoldDB" id="L0H9D0"/>
<feature type="transmembrane region" description="Helical" evidence="1">
    <location>
        <begin position="72"/>
        <end position="96"/>
    </location>
</feature>
<feature type="transmembrane region" description="Helical" evidence="1">
    <location>
        <begin position="344"/>
        <end position="371"/>
    </location>
</feature>
<dbReference type="KEGG" id="mfo:Metfor_0266"/>
<proteinExistence type="predicted"/>
<accession>L0H9D0</accession>
<dbReference type="PIRSF" id="PIRSF019205">
    <property type="entry name" value="DUF1646"/>
    <property type="match status" value="1"/>
</dbReference>
<dbReference type="HOGENOM" id="CLU_822987_0_0_2"/>
<feature type="transmembrane region" description="Helical" evidence="1">
    <location>
        <begin position="267"/>
        <end position="290"/>
    </location>
</feature>
<dbReference type="Proteomes" id="UP000010824">
    <property type="component" value="Chromosome"/>
</dbReference>
<gene>
    <name evidence="2" type="ordered locus">Metfor_0266</name>
</gene>
<sequence precursor="true">MDMLANVGLLIIFILVLILPFRVKYIECNLEAFLFVCGVAALTLSGFITLPGEQTGWSIAIVEEALFSSLNIASIWGIPVGIVQIVLLFGLLIYFFHHRMQEAIVGMVDRIPLKWIVFLLIVGLGLVSSIISAILAAIILVEIVNALPIVQKAKVEVTVVSCFSIGLGAGLTPLGEPLSTIVVSKLSGAPYYAGFTFLFDRLALFIIPAVLALGVVGVVLFSRSHTGNEKLECIVQRESLREIFLRAGKVYLFIMALVFLGEGFKPLILQYIISIPSAGLYWINIVSAVLDNATLAAAEISPALSAQQITSALMGLLIAGGMLIPGNIPNIIAACKLGITSSEWARIGVPLGLALMAVFFAILFVPAWLGFA</sequence>
<keyword evidence="1" id="KW-1133">Transmembrane helix</keyword>
<dbReference type="EMBL" id="CP003167">
    <property type="protein sequence ID" value="AGB01347.1"/>
    <property type="molecule type" value="Genomic_DNA"/>
</dbReference>
<keyword evidence="3" id="KW-1185">Reference proteome</keyword>
<dbReference type="GeneID" id="14308939"/>
<evidence type="ECO:0000313" key="2">
    <source>
        <dbReference type="EMBL" id="AGB01347.1"/>
    </source>
</evidence>
<dbReference type="eggNOG" id="arCOG04052">
    <property type="taxonomic scope" value="Archaea"/>
</dbReference>